<reference evidence="3" key="1">
    <citation type="submission" date="2022-12" db="EMBL/GenBank/DDBJ databases">
        <title>Genome assemblies of Blomia tropicalis.</title>
        <authorList>
            <person name="Cui Y."/>
        </authorList>
    </citation>
    <scope>NUCLEOTIDE SEQUENCE</scope>
    <source>
        <tissue evidence="3">Adult mites</tissue>
    </source>
</reference>
<dbReference type="GO" id="GO:0019207">
    <property type="term" value="F:kinase regulator activity"/>
    <property type="evidence" value="ECO:0007669"/>
    <property type="project" value="TreeGrafter"/>
</dbReference>
<dbReference type="InterPro" id="IPR007967">
    <property type="entry name" value="GSKIP_dom"/>
</dbReference>
<proteinExistence type="inferred from homology"/>
<dbReference type="SUPFAM" id="SSF103107">
    <property type="entry name" value="Hypothetical protein c14orf129, hspc210"/>
    <property type="match status" value="1"/>
</dbReference>
<dbReference type="InterPro" id="IPR023231">
    <property type="entry name" value="GSKIP_dom_sf"/>
</dbReference>
<evidence type="ECO:0000313" key="3">
    <source>
        <dbReference type="EMBL" id="KAJ6221991.1"/>
    </source>
</evidence>
<feature type="domain" description="GSKIP" evidence="2">
    <location>
        <begin position="41"/>
        <end position="156"/>
    </location>
</feature>
<dbReference type="OMA" id="FAVTEMH"/>
<evidence type="ECO:0000256" key="1">
    <source>
        <dbReference type="ARBA" id="ARBA00009571"/>
    </source>
</evidence>
<accession>A0A9Q0RPQ8</accession>
<dbReference type="InterPro" id="IPR037395">
    <property type="entry name" value="GSKIP"/>
</dbReference>
<dbReference type="GO" id="GO:0051018">
    <property type="term" value="F:protein kinase A binding"/>
    <property type="evidence" value="ECO:0007669"/>
    <property type="project" value="TreeGrafter"/>
</dbReference>
<dbReference type="GO" id="GO:0005737">
    <property type="term" value="C:cytoplasm"/>
    <property type="evidence" value="ECO:0007669"/>
    <property type="project" value="TreeGrafter"/>
</dbReference>
<dbReference type="AlphaFoldDB" id="A0A9Q0RPQ8"/>
<organism evidence="3 4">
    <name type="scientific">Blomia tropicalis</name>
    <name type="common">Mite</name>
    <dbReference type="NCBI Taxonomy" id="40697"/>
    <lineage>
        <taxon>Eukaryota</taxon>
        <taxon>Metazoa</taxon>
        <taxon>Ecdysozoa</taxon>
        <taxon>Arthropoda</taxon>
        <taxon>Chelicerata</taxon>
        <taxon>Arachnida</taxon>
        <taxon>Acari</taxon>
        <taxon>Acariformes</taxon>
        <taxon>Sarcoptiformes</taxon>
        <taxon>Astigmata</taxon>
        <taxon>Glycyphagoidea</taxon>
        <taxon>Echimyopodidae</taxon>
        <taxon>Blomia</taxon>
    </lineage>
</organism>
<comment type="similarity">
    <text evidence="1">Belongs to the GSKIP family.</text>
</comment>
<sequence>MEDTTNSEKSLEELNKRREQILKGAEERFLNGENTDDEGWRSEALAVVADIKQFVKRIDISDQLPCDENGIYLNLQTKEGDSMTVELSCAGFRVCAHQFDTLTNEKQRIVTSASSSSNDTISFETYYETPYALLDSISPAYRDSFSSELAQRLQQLCN</sequence>
<keyword evidence="4" id="KW-1185">Reference proteome</keyword>
<dbReference type="PANTHER" id="PTHR12490:SF4">
    <property type="entry name" value="GSK3B-INTERACTING PROTEIN"/>
    <property type="match status" value="1"/>
</dbReference>
<gene>
    <name evidence="3" type="ORF">RDWZM_000536</name>
</gene>
<dbReference type="Proteomes" id="UP001142055">
    <property type="component" value="Chromosome 1"/>
</dbReference>
<dbReference type="Gene3D" id="3.30.2280.10">
    <property type="entry name" value="Hypothetical protein (hspc210)"/>
    <property type="match status" value="1"/>
</dbReference>
<protein>
    <recommendedName>
        <fullName evidence="2">GSKIP domain-containing protein</fullName>
    </recommendedName>
</protein>
<comment type="caution">
    <text evidence="3">The sequence shown here is derived from an EMBL/GenBank/DDBJ whole genome shotgun (WGS) entry which is preliminary data.</text>
</comment>
<name>A0A9Q0RPQ8_BLOTA</name>
<dbReference type="EMBL" id="JAPWDV010000001">
    <property type="protein sequence ID" value="KAJ6221991.1"/>
    <property type="molecule type" value="Genomic_DNA"/>
</dbReference>
<evidence type="ECO:0000313" key="4">
    <source>
        <dbReference type="Proteomes" id="UP001142055"/>
    </source>
</evidence>
<dbReference type="PANTHER" id="PTHR12490">
    <property type="entry name" value="GSK3B-INTERACTING PROTEIN"/>
    <property type="match status" value="1"/>
</dbReference>
<dbReference type="GO" id="GO:0060828">
    <property type="term" value="P:regulation of canonical Wnt signaling pathway"/>
    <property type="evidence" value="ECO:0007669"/>
    <property type="project" value="InterPro"/>
</dbReference>
<evidence type="ECO:0000259" key="2">
    <source>
        <dbReference type="Pfam" id="PF05303"/>
    </source>
</evidence>
<dbReference type="Pfam" id="PF05303">
    <property type="entry name" value="GSKIP_dom"/>
    <property type="match status" value="1"/>
</dbReference>